<accession>A0A0W0S172</accession>
<dbReference type="AlphaFoldDB" id="A0A0W0S172"/>
<evidence type="ECO:0000259" key="1">
    <source>
        <dbReference type="Pfam" id="PF00485"/>
    </source>
</evidence>
<keyword evidence="3" id="KW-1185">Reference proteome</keyword>
<reference evidence="2 3" key="1">
    <citation type="submission" date="2015-11" db="EMBL/GenBank/DDBJ databases">
        <title>Genomic analysis of 38 Legionella species identifies large and diverse effector repertoires.</title>
        <authorList>
            <person name="Burstein D."/>
            <person name="Amaro F."/>
            <person name="Zusman T."/>
            <person name="Lifshitz Z."/>
            <person name="Cohen O."/>
            <person name="Gilbert J.A."/>
            <person name="Pupko T."/>
            <person name="Shuman H.A."/>
            <person name="Segal G."/>
        </authorList>
    </citation>
    <scope>NUCLEOTIDE SEQUENCE [LARGE SCALE GENOMIC DNA]</scope>
    <source>
        <strain evidence="2 3">ATCC 43878</strain>
    </source>
</reference>
<dbReference type="InterPro" id="IPR006083">
    <property type="entry name" value="PRK/URK"/>
</dbReference>
<comment type="caution">
    <text evidence="2">The sequence shown here is derived from an EMBL/GenBank/DDBJ whole genome shotgun (WGS) entry which is preliminary data.</text>
</comment>
<protein>
    <submittedName>
        <fullName evidence="2">Uridine kinase</fullName>
        <ecNumber evidence="2">2.7.1.48</ecNumber>
    </submittedName>
</protein>
<dbReference type="GO" id="GO:0005524">
    <property type="term" value="F:ATP binding"/>
    <property type="evidence" value="ECO:0007669"/>
    <property type="project" value="InterPro"/>
</dbReference>
<dbReference type="InterPro" id="IPR027417">
    <property type="entry name" value="P-loop_NTPase"/>
</dbReference>
<dbReference type="EC" id="2.7.1.48" evidence="2"/>
<keyword evidence="2" id="KW-0808">Transferase</keyword>
<organism evidence="2 3">
    <name type="scientific">Legionella brunensis</name>
    <dbReference type="NCBI Taxonomy" id="29422"/>
    <lineage>
        <taxon>Bacteria</taxon>
        <taxon>Pseudomonadati</taxon>
        <taxon>Pseudomonadota</taxon>
        <taxon>Gammaproteobacteria</taxon>
        <taxon>Legionellales</taxon>
        <taxon>Legionellaceae</taxon>
        <taxon>Legionella</taxon>
    </lineage>
</organism>
<sequence>MSISKSLQTLKTNAMKTHIVGISGASGAGKTTLTAALAQALEATSLSWDEFDKLGTGPEDYVEWDVRGRNYAEWSYATLAKTLQMLKANKTVAHPVSGVLLHATKYIVFDAPLGRLHQQTGAYIDICIHIEVPLDVSLARRIIRDFESADCSKEDLLAELNFYLKHARKLFFDEELKDTADIVLSGLLSTPMQLRKCLDYLQKKSIAHKN</sequence>
<feature type="domain" description="Phosphoribulokinase/uridine kinase" evidence="1">
    <location>
        <begin position="19"/>
        <end position="183"/>
    </location>
</feature>
<dbReference type="PRINTS" id="PR00988">
    <property type="entry name" value="URIDINKINASE"/>
</dbReference>
<dbReference type="PATRIC" id="fig|29422.6.peg.3172"/>
<dbReference type="EMBL" id="LNXV01000036">
    <property type="protein sequence ID" value="KTC76889.1"/>
    <property type="molecule type" value="Genomic_DNA"/>
</dbReference>
<dbReference type="SUPFAM" id="SSF52540">
    <property type="entry name" value="P-loop containing nucleoside triphosphate hydrolases"/>
    <property type="match status" value="1"/>
</dbReference>
<dbReference type="Proteomes" id="UP000054742">
    <property type="component" value="Unassembled WGS sequence"/>
</dbReference>
<dbReference type="GO" id="GO:0004849">
    <property type="term" value="F:uridine kinase activity"/>
    <property type="evidence" value="ECO:0007669"/>
    <property type="project" value="UniProtKB-EC"/>
</dbReference>
<dbReference type="STRING" id="29422.Lbru_2996"/>
<evidence type="ECO:0000313" key="3">
    <source>
        <dbReference type="Proteomes" id="UP000054742"/>
    </source>
</evidence>
<keyword evidence="2" id="KW-0418">Kinase</keyword>
<dbReference type="Gene3D" id="3.40.50.300">
    <property type="entry name" value="P-loop containing nucleotide triphosphate hydrolases"/>
    <property type="match status" value="1"/>
</dbReference>
<proteinExistence type="predicted"/>
<dbReference type="Pfam" id="PF00485">
    <property type="entry name" value="PRK"/>
    <property type="match status" value="1"/>
</dbReference>
<name>A0A0W0S172_9GAMM</name>
<evidence type="ECO:0000313" key="2">
    <source>
        <dbReference type="EMBL" id="KTC76889.1"/>
    </source>
</evidence>
<gene>
    <name evidence="2" type="ORF">Lbru_2996</name>
</gene>